<dbReference type="Pfam" id="PF03184">
    <property type="entry name" value="DDE_1"/>
    <property type="match status" value="1"/>
</dbReference>
<dbReference type="Gene3D" id="3.30.420.10">
    <property type="entry name" value="Ribonuclease H-like superfamily/Ribonuclease H"/>
    <property type="match status" value="1"/>
</dbReference>
<gene>
    <name evidence="2" type="ORF">KUTeg_021898</name>
</gene>
<dbReference type="InterPro" id="IPR036397">
    <property type="entry name" value="RNaseH_sf"/>
</dbReference>
<evidence type="ECO:0000259" key="1">
    <source>
        <dbReference type="Pfam" id="PF03184"/>
    </source>
</evidence>
<comment type="caution">
    <text evidence="2">The sequence shown here is derived from an EMBL/GenBank/DDBJ whole genome shotgun (WGS) entry which is preliminary data.</text>
</comment>
<reference evidence="2 3" key="1">
    <citation type="submission" date="2022-12" db="EMBL/GenBank/DDBJ databases">
        <title>Chromosome-level genome of Tegillarca granosa.</title>
        <authorList>
            <person name="Kim J."/>
        </authorList>
    </citation>
    <scope>NUCLEOTIDE SEQUENCE [LARGE SCALE GENOMIC DNA]</scope>
    <source>
        <strain evidence="2">Teg-2019</strain>
        <tissue evidence="2">Adductor muscle</tissue>
    </source>
</reference>
<keyword evidence="3" id="KW-1185">Reference proteome</keyword>
<proteinExistence type="predicted"/>
<sequence>MPDLLTRGSLGADGRVGDSGWSNMDIFENYVKNHFLKFVQGTDSSQPILLLYDGHTSHVSLHLIEWAKSENIILFVLPPHTSHLLQPMDVG</sequence>
<protein>
    <recommendedName>
        <fullName evidence="1">DDE-1 domain-containing protein</fullName>
    </recommendedName>
</protein>
<feature type="domain" description="DDE-1" evidence="1">
    <location>
        <begin position="15"/>
        <end position="91"/>
    </location>
</feature>
<dbReference type="EMBL" id="JARBDR010000919">
    <property type="protein sequence ID" value="KAJ8300379.1"/>
    <property type="molecule type" value="Genomic_DNA"/>
</dbReference>
<evidence type="ECO:0000313" key="3">
    <source>
        <dbReference type="Proteomes" id="UP001217089"/>
    </source>
</evidence>
<dbReference type="Proteomes" id="UP001217089">
    <property type="component" value="Unassembled WGS sequence"/>
</dbReference>
<name>A0ABQ9E4N5_TEGGR</name>
<evidence type="ECO:0000313" key="2">
    <source>
        <dbReference type="EMBL" id="KAJ8300379.1"/>
    </source>
</evidence>
<dbReference type="InterPro" id="IPR004875">
    <property type="entry name" value="DDE_SF_endonuclease_dom"/>
</dbReference>
<accession>A0ABQ9E4N5</accession>
<organism evidence="2 3">
    <name type="scientific">Tegillarca granosa</name>
    <name type="common">Malaysian cockle</name>
    <name type="synonym">Anadara granosa</name>
    <dbReference type="NCBI Taxonomy" id="220873"/>
    <lineage>
        <taxon>Eukaryota</taxon>
        <taxon>Metazoa</taxon>
        <taxon>Spiralia</taxon>
        <taxon>Lophotrochozoa</taxon>
        <taxon>Mollusca</taxon>
        <taxon>Bivalvia</taxon>
        <taxon>Autobranchia</taxon>
        <taxon>Pteriomorphia</taxon>
        <taxon>Arcoida</taxon>
        <taxon>Arcoidea</taxon>
        <taxon>Arcidae</taxon>
        <taxon>Tegillarca</taxon>
    </lineage>
</organism>